<dbReference type="InterPro" id="IPR006260">
    <property type="entry name" value="TonB/TolA_C"/>
</dbReference>
<reference evidence="14" key="1">
    <citation type="submission" date="2018-05" db="EMBL/GenBank/DDBJ databases">
        <title>Luteimonas pekinense sp. nov., isolated from human Meibomian gland secretions, Beijing, China.</title>
        <authorList>
            <person name="Wen T."/>
            <person name="Bai H."/>
            <person name="Lv H."/>
        </authorList>
    </citation>
    <scope>NUCLEOTIDE SEQUENCE [LARGE SCALE GENOMIC DNA]</scope>
    <source>
        <strain evidence="14">83-4</strain>
    </source>
</reference>
<evidence type="ECO:0000256" key="10">
    <source>
        <dbReference type="RuleBase" id="RU362123"/>
    </source>
</evidence>
<dbReference type="GO" id="GO:0015891">
    <property type="term" value="P:siderophore transport"/>
    <property type="evidence" value="ECO:0007669"/>
    <property type="project" value="InterPro"/>
</dbReference>
<evidence type="ECO:0000256" key="3">
    <source>
        <dbReference type="ARBA" id="ARBA00022448"/>
    </source>
</evidence>
<evidence type="ECO:0000256" key="9">
    <source>
        <dbReference type="ARBA" id="ARBA00023136"/>
    </source>
</evidence>
<feature type="region of interest" description="Disordered" evidence="11">
    <location>
        <begin position="88"/>
        <end position="160"/>
    </location>
</feature>
<keyword evidence="7 10" id="KW-0653">Protein transport</keyword>
<gene>
    <name evidence="13" type="ORF">DCD74_04520</name>
</gene>
<evidence type="ECO:0000256" key="7">
    <source>
        <dbReference type="ARBA" id="ARBA00022927"/>
    </source>
</evidence>
<dbReference type="PANTHER" id="PTHR33446:SF2">
    <property type="entry name" value="PROTEIN TONB"/>
    <property type="match status" value="1"/>
</dbReference>
<accession>A0A344J4U9</accession>
<dbReference type="PRINTS" id="PR01374">
    <property type="entry name" value="TONBPROTEIN"/>
</dbReference>
<dbReference type="GO" id="GO:0055085">
    <property type="term" value="P:transmembrane transport"/>
    <property type="evidence" value="ECO:0007669"/>
    <property type="project" value="InterPro"/>
</dbReference>
<keyword evidence="6 10" id="KW-0812">Transmembrane</keyword>
<protein>
    <recommendedName>
        <fullName evidence="10">Protein TonB</fullName>
    </recommendedName>
</protein>
<comment type="similarity">
    <text evidence="2 10">Belongs to the TonB family.</text>
</comment>
<keyword evidence="10" id="KW-0735">Signal-anchor</keyword>
<keyword evidence="3 10" id="KW-0813">Transport</keyword>
<dbReference type="GO" id="GO:0098797">
    <property type="term" value="C:plasma membrane protein complex"/>
    <property type="evidence" value="ECO:0007669"/>
    <property type="project" value="TreeGrafter"/>
</dbReference>
<evidence type="ECO:0000256" key="4">
    <source>
        <dbReference type="ARBA" id="ARBA00022475"/>
    </source>
</evidence>
<evidence type="ECO:0000313" key="13">
    <source>
        <dbReference type="EMBL" id="AXA84059.1"/>
    </source>
</evidence>
<dbReference type="GO" id="GO:0015031">
    <property type="term" value="P:protein transport"/>
    <property type="evidence" value="ECO:0007669"/>
    <property type="project" value="UniProtKB-UniRule"/>
</dbReference>
<proteinExistence type="inferred from homology"/>
<keyword evidence="5 10" id="KW-0997">Cell inner membrane</keyword>
<evidence type="ECO:0000256" key="1">
    <source>
        <dbReference type="ARBA" id="ARBA00004383"/>
    </source>
</evidence>
<dbReference type="PANTHER" id="PTHR33446">
    <property type="entry name" value="PROTEIN TONB-RELATED"/>
    <property type="match status" value="1"/>
</dbReference>
<comment type="subcellular location">
    <subcellularLocation>
        <location evidence="1 10">Cell inner membrane</location>
        <topology evidence="1 10">Single-pass membrane protein</topology>
        <orientation evidence="1 10">Periplasmic side</orientation>
    </subcellularLocation>
</comment>
<dbReference type="AlphaFoldDB" id="A0A344J4U9"/>
<name>A0A344J4U9_9GAMM</name>
<dbReference type="InterPro" id="IPR037682">
    <property type="entry name" value="TonB_C"/>
</dbReference>
<dbReference type="Gene3D" id="3.30.1150.10">
    <property type="match status" value="1"/>
</dbReference>
<keyword evidence="4 10" id="KW-1003">Cell membrane</keyword>
<dbReference type="Pfam" id="PF03544">
    <property type="entry name" value="TonB_C"/>
    <property type="match status" value="1"/>
</dbReference>
<dbReference type="PROSITE" id="PS52015">
    <property type="entry name" value="TONB_CTD"/>
    <property type="match status" value="1"/>
</dbReference>
<evidence type="ECO:0000256" key="8">
    <source>
        <dbReference type="ARBA" id="ARBA00022989"/>
    </source>
</evidence>
<organism evidence="13 14">
    <name type="scientific">Solilutibacter oculi</name>
    <dbReference type="NCBI Taxonomy" id="2698682"/>
    <lineage>
        <taxon>Bacteria</taxon>
        <taxon>Pseudomonadati</taxon>
        <taxon>Pseudomonadota</taxon>
        <taxon>Gammaproteobacteria</taxon>
        <taxon>Lysobacterales</taxon>
        <taxon>Lysobacteraceae</taxon>
        <taxon>Solilutibacter</taxon>
    </lineage>
</organism>
<feature type="compositionally biased region" description="Low complexity" evidence="11">
    <location>
        <begin position="129"/>
        <end position="153"/>
    </location>
</feature>
<dbReference type="InterPro" id="IPR051045">
    <property type="entry name" value="TonB-dependent_transducer"/>
</dbReference>
<dbReference type="EMBL" id="CP029556">
    <property type="protein sequence ID" value="AXA84059.1"/>
    <property type="molecule type" value="Genomic_DNA"/>
</dbReference>
<evidence type="ECO:0000259" key="12">
    <source>
        <dbReference type="PROSITE" id="PS52015"/>
    </source>
</evidence>
<evidence type="ECO:0000256" key="2">
    <source>
        <dbReference type="ARBA" id="ARBA00006555"/>
    </source>
</evidence>
<dbReference type="NCBIfam" id="TIGR01352">
    <property type="entry name" value="tonB_Cterm"/>
    <property type="match status" value="1"/>
</dbReference>
<dbReference type="GO" id="GO:0031992">
    <property type="term" value="F:energy transducer activity"/>
    <property type="evidence" value="ECO:0007669"/>
    <property type="project" value="InterPro"/>
</dbReference>
<dbReference type="Proteomes" id="UP000251842">
    <property type="component" value="Chromosome"/>
</dbReference>
<keyword evidence="9 10" id="KW-0472">Membrane</keyword>
<dbReference type="KEGG" id="lue:DCD74_04520"/>
<comment type="function">
    <text evidence="10">Interacts with outer membrane receptor proteins that carry out high-affinity binding and energy dependent uptake into the periplasmic space of specific substrates. It could act to transduce energy from the cytoplasmic membrane to specific energy-requiring processes in the outer membrane, resulting in the release into the periplasm of ligands bound by these outer membrane proteins.</text>
</comment>
<evidence type="ECO:0000256" key="5">
    <source>
        <dbReference type="ARBA" id="ARBA00022519"/>
    </source>
</evidence>
<dbReference type="GO" id="GO:0030288">
    <property type="term" value="C:outer membrane-bounded periplasmic space"/>
    <property type="evidence" value="ECO:0007669"/>
    <property type="project" value="InterPro"/>
</dbReference>
<sequence>MLTVPVQQSGQVFPRYAMNSTVTPPPAPARTSPSKRRMGLIVVAAIAIGLLLFFLLMLGQDHNKPFFSAGTGGGTQQGEDGQVQVFQPLPAPLPAGELGDGSRLPEAPVDAAPREQPRIIEPPRPVAPAPVAARPTPSAPVANTSTASSSPVPTSRPAPQYPRAALRAGIEGTVRVQVDVGPDGVPTSVSLDQGSGHRELDRAALDAVKRWRFRPAMANGQPTVGRLTVPIQFTTGD</sequence>
<keyword evidence="14" id="KW-1185">Reference proteome</keyword>
<dbReference type="OrthoDB" id="9792439at2"/>
<feature type="domain" description="TonB C-terminal" evidence="12">
    <location>
        <begin position="146"/>
        <end position="237"/>
    </location>
</feature>
<evidence type="ECO:0000313" key="14">
    <source>
        <dbReference type="Proteomes" id="UP000251842"/>
    </source>
</evidence>
<dbReference type="SUPFAM" id="SSF74653">
    <property type="entry name" value="TolA/TonB C-terminal domain"/>
    <property type="match status" value="1"/>
</dbReference>
<dbReference type="InterPro" id="IPR003538">
    <property type="entry name" value="TonB"/>
</dbReference>
<evidence type="ECO:0000256" key="11">
    <source>
        <dbReference type="SAM" id="MobiDB-lite"/>
    </source>
</evidence>
<evidence type="ECO:0000256" key="6">
    <source>
        <dbReference type="ARBA" id="ARBA00022692"/>
    </source>
</evidence>
<keyword evidence="8 10" id="KW-1133">Transmembrane helix</keyword>
<feature type="transmembrane region" description="Helical" evidence="10">
    <location>
        <begin position="38"/>
        <end position="58"/>
    </location>
</feature>